<comment type="caution">
    <text evidence="7">The sequence shown here is derived from an EMBL/GenBank/DDBJ whole genome shotgun (WGS) entry which is preliminary data.</text>
</comment>
<dbReference type="GO" id="GO:0016020">
    <property type="term" value="C:membrane"/>
    <property type="evidence" value="ECO:0007669"/>
    <property type="project" value="UniProtKB-SubCell"/>
</dbReference>
<name>A0A0F9JHF9_9ZZZZ</name>
<keyword evidence="3 5" id="KW-1133">Transmembrane helix</keyword>
<gene>
    <name evidence="7" type="ORF">LCGC14_1455020</name>
</gene>
<dbReference type="GO" id="GO:0015297">
    <property type="term" value="F:antiporter activity"/>
    <property type="evidence" value="ECO:0007669"/>
    <property type="project" value="InterPro"/>
</dbReference>
<evidence type="ECO:0000313" key="7">
    <source>
        <dbReference type="EMBL" id="KKM69023.1"/>
    </source>
</evidence>
<proteinExistence type="predicted"/>
<organism evidence="7">
    <name type="scientific">marine sediment metagenome</name>
    <dbReference type="NCBI Taxonomy" id="412755"/>
    <lineage>
        <taxon>unclassified sequences</taxon>
        <taxon>metagenomes</taxon>
        <taxon>ecological metagenomes</taxon>
    </lineage>
</organism>
<keyword evidence="2 5" id="KW-0812">Transmembrane</keyword>
<protein>
    <recommendedName>
        <fullName evidence="6">Cation/H+ exchanger transmembrane domain-containing protein</fullName>
    </recommendedName>
</protein>
<dbReference type="InterPro" id="IPR006153">
    <property type="entry name" value="Cation/H_exchanger_TM"/>
</dbReference>
<comment type="subcellular location">
    <subcellularLocation>
        <location evidence="1">Membrane</location>
        <topology evidence="1">Multi-pass membrane protein</topology>
    </subcellularLocation>
</comment>
<dbReference type="Pfam" id="PF00999">
    <property type="entry name" value="Na_H_Exchanger"/>
    <property type="match status" value="1"/>
</dbReference>
<feature type="transmembrane region" description="Helical" evidence="5">
    <location>
        <begin position="67"/>
        <end position="87"/>
    </location>
</feature>
<evidence type="ECO:0000256" key="1">
    <source>
        <dbReference type="ARBA" id="ARBA00004141"/>
    </source>
</evidence>
<evidence type="ECO:0000256" key="3">
    <source>
        <dbReference type="ARBA" id="ARBA00022989"/>
    </source>
</evidence>
<feature type="domain" description="Cation/H+ exchanger transmembrane" evidence="6">
    <location>
        <begin position="13"/>
        <end position="121"/>
    </location>
</feature>
<dbReference type="EMBL" id="LAZR01010062">
    <property type="protein sequence ID" value="KKM69023.1"/>
    <property type="molecule type" value="Genomic_DNA"/>
</dbReference>
<reference evidence="7" key="1">
    <citation type="journal article" date="2015" name="Nature">
        <title>Complex archaea that bridge the gap between prokaryotes and eukaryotes.</title>
        <authorList>
            <person name="Spang A."/>
            <person name="Saw J.H."/>
            <person name="Jorgensen S.L."/>
            <person name="Zaremba-Niedzwiedzka K."/>
            <person name="Martijn J."/>
            <person name="Lind A.E."/>
            <person name="van Eijk R."/>
            <person name="Schleper C."/>
            <person name="Guy L."/>
            <person name="Ettema T.J."/>
        </authorList>
    </citation>
    <scope>NUCLEOTIDE SEQUENCE</scope>
</reference>
<sequence>MELFNTVAVLVTLAALFAYVNARFLGLPGNIGLLVISLIASLLMIIAGKSGLPVAQGLVEMVRHIDFNVTLMVGMLSFLLFAGALHVDLDELLARKWKIGSFATVGVVLSTILVGSLTWVLLKLSALR</sequence>
<feature type="transmembrane region" description="Helical" evidence="5">
    <location>
        <begin position="32"/>
        <end position="55"/>
    </location>
</feature>
<evidence type="ECO:0000256" key="2">
    <source>
        <dbReference type="ARBA" id="ARBA00022692"/>
    </source>
</evidence>
<evidence type="ECO:0000256" key="5">
    <source>
        <dbReference type="SAM" id="Phobius"/>
    </source>
</evidence>
<dbReference type="GO" id="GO:1902600">
    <property type="term" value="P:proton transmembrane transport"/>
    <property type="evidence" value="ECO:0007669"/>
    <property type="project" value="InterPro"/>
</dbReference>
<keyword evidence="4 5" id="KW-0472">Membrane</keyword>
<evidence type="ECO:0000256" key="4">
    <source>
        <dbReference type="ARBA" id="ARBA00023136"/>
    </source>
</evidence>
<evidence type="ECO:0000259" key="6">
    <source>
        <dbReference type="Pfam" id="PF00999"/>
    </source>
</evidence>
<accession>A0A0F9JHF9</accession>
<dbReference type="AlphaFoldDB" id="A0A0F9JHF9"/>
<feature type="transmembrane region" description="Helical" evidence="5">
    <location>
        <begin position="99"/>
        <end position="122"/>
    </location>
</feature>